<comment type="caution">
    <text evidence="8">The sequence shown here is derived from an EMBL/GenBank/DDBJ whole genome shotgun (WGS) entry which is preliminary data.</text>
</comment>
<keyword evidence="3 5" id="KW-0949">S-adenosyl-L-methionine</keyword>
<dbReference type="Proteomes" id="UP001529380">
    <property type="component" value="Unassembled WGS sequence"/>
</dbReference>
<dbReference type="PROSITE" id="PS00094">
    <property type="entry name" value="C5_MTASE_1"/>
    <property type="match status" value="1"/>
</dbReference>
<keyword evidence="9" id="KW-1185">Reference proteome</keyword>
<keyword evidence="4" id="KW-0680">Restriction system</keyword>
<protein>
    <recommendedName>
        <fullName evidence="7">Cytosine-specific methyltransferase</fullName>
        <ecNumber evidence="7">2.1.1.37</ecNumber>
    </recommendedName>
</protein>
<reference evidence="8 9" key="1">
    <citation type="submission" date="2023-06" db="EMBL/GenBank/DDBJ databases">
        <title>Identification and characterization of horizontal gene transfer across gut microbiota members of farm animals based on homology search.</title>
        <authorList>
            <person name="Schwarzerova J."/>
            <person name="Nykrynova M."/>
            <person name="Jureckova K."/>
            <person name="Cejkova D."/>
            <person name="Rychlik I."/>
        </authorList>
    </citation>
    <scope>NUCLEOTIDE SEQUENCE [LARGE SCALE GENOMIC DNA]</scope>
    <source>
        <strain evidence="8 9">ET340</strain>
    </source>
</reference>
<dbReference type="PROSITE" id="PS00095">
    <property type="entry name" value="C5_MTASE_2"/>
    <property type="match status" value="1"/>
</dbReference>
<dbReference type="InterPro" id="IPR031303">
    <property type="entry name" value="C5_meth_CS"/>
</dbReference>
<evidence type="ECO:0000256" key="4">
    <source>
        <dbReference type="ARBA" id="ARBA00022747"/>
    </source>
</evidence>
<dbReference type="InterPro" id="IPR029063">
    <property type="entry name" value="SAM-dependent_MTases_sf"/>
</dbReference>
<evidence type="ECO:0000256" key="3">
    <source>
        <dbReference type="ARBA" id="ARBA00022691"/>
    </source>
</evidence>
<evidence type="ECO:0000313" key="9">
    <source>
        <dbReference type="Proteomes" id="UP001529380"/>
    </source>
</evidence>
<comment type="similarity">
    <text evidence="5 6">Belongs to the class I-like SAM-binding methyltransferase superfamily. C5-methyltransferase family.</text>
</comment>
<dbReference type="PANTHER" id="PTHR46098">
    <property type="entry name" value="TRNA (CYTOSINE(38)-C(5))-METHYLTRANSFERASE"/>
    <property type="match status" value="1"/>
</dbReference>
<evidence type="ECO:0000256" key="7">
    <source>
        <dbReference type="RuleBase" id="RU000417"/>
    </source>
</evidence>
<dbReference type="PROSITE" id="PS51679">
    <property type="entry name" value="SAM_MT_C5"/>
    <property type="match status" value="1"/>
</dbReference>
<accession>A0ABT7UVW9</accession>
<reference evidence="9" key="2">
    <citation type="submission" date="2023-06" db="EMBL/GenBank/DDBJ databases">
        <title>Identification and characterization of horizontal gene transfer across gut microbiota members of farm animals based on homology search.</title>
        <authorList>
            <person name="Zeman M."/>
            <person name="Kubasova T."/>
            <person name="Jahodarova E."/>
            <person name="Nykrynova M."/>
            <person name="Rychlik I."/>
        </authorList>
    </citation>
    <scope>NUCLEOTIDE SEQUENCE [LARGE SCALE GENOMIC DNA]</scope>
    <source>
        <strain evidence="9">ET340</strain>
    </source>
</reference>
<keyword evidence="1 5" id="KW-0489">Methyltransferase</keyword>
<dbReference type="Gene3D" id="3.40.50.150">
    <property type="entry name" value="Vaccinia Virus protein VP39"/>
    <property type="match status" value="1"/>
</dbReference>
<dbReference type="InterPro" id="IPR018117">
    <property type="entry name" value="C5_DNA_meth_AS"/>
</dbReference>
<dbReference type="NCBIfam" id="TIGR00675">
    <property type="entry name" value="dcm"/>
    <property type="match status" value="1"/>
</dbReference>
<proteinExistence type="inferred from homology"/>
<evidence type="ECO:0000256" key="2">
    <source>
        <dbReference type="ARBA" id="ARBA00022679"/>
    </source>
</evidence>
<evidence type="ECO:0000313" key="8">
    <source>
        <dbReference type="EMBL" id="MDM8202385.1"/>
    </source>
</evidence>
<dbReference type="PRINTS" id="PR00105">
    <property type="entry name" value="C5METTRFRASE"/>
</dbReference>
<sequence>MKQIIKYFDCFAGIGGFRCAAENIQSDVYDFEHVSYCEVDPQARTLYEAVGDKKPVQQINDVKEIKTNRNPGGTALADFDMLFAGFPCQSFSNVGYRKGFDDERGQLFFYILDMLDYYQPKYFVLENVQKLSTIKNGNLLDEMKTALQEIGSGYHLHVWCLHASDYGLPQNRYRIFFCGIRSDLCEKKDIKEPPVIKLTDAKYPTVWHLLERGEIDPKHYIPAKTRETVLYKNPKWQGNVNIDNAIARPLTASMSKWHRANQDNYYSETYINGTDPYSRPDVDLASEKIRRITPLEGFRIQGFPDNYAEIATACRLSYSAQYRLIGNALPVNLAYAVIKHLLNSYLCEEDENG</sequence>
<dbReference type="RefSeq" id="WP_289600684.1">
    <property type="nucleotide sequence ID" value="NZ_JAUDCL010000037.1"/>
</dbReference>
<dbReference type="Pfam" id="PF00145">
    <property type="entry name" value="DNA_methylase"/>
    <property type="match status" value="1"/>
</dbReference>
<gene>
    <name evidence="8" type="primary">dcm</name>
    <name evidence="8" type="ORF">QUW08_13935</name>
</gene>
<dbReference type="InterPro" id="IPR001525">
    <property type="entry name" value="C5_MeTfrase"/>
</dbReference>
<evidence type="ECO:0000256" key="1">
    <source>
        <dbReference type="ARBA" id="ARBA00022603"/>
    </source>
</evidence>
<dbReference type="SUPFAM" id="SSF53335">
    <property type="entry name" value="S-adenosyl-L-methionine-dependent methyltransferases"/>
    <property type="match status" value="1"/>
</dbReference>
<feature type="active site" evidence="5">
    <location>
        <position position="88"/>
    </location>
</feature>
<name>A0ABT7UVW9_9FIRM</name>
<organism evidence="8 9">
    <name type="scientific">Allofournierella massiliensis</name>
    <dbReference type="NCBI Taxonomy" id="1650663"/>
    <lineage>
        <taxon>Bacteria</taxon>
        <taxon>Bacillati</taxon>
        <taxon>Bacillota</taxon>
        <taxon>Clostridia</taxon>
        <taxon>Eubacteriales</taxon>
        <taxon>Oscillospiraceae</taxon>
        <taxon>Allofournierella</taxon>
    </lineage>
</organism>
<dbReference type="GO" id="GO:0003886">
    <property type="term" value="F:DNA (cytosine-5-)-methyltransferase activity"/>
    <property type="evidence" value="ECO:0007669"/>
    <property type="project" value="UniProtKB-EC"/>
</dbReference>
<evidence type="ECO:0000256" key="5">
    <source>
        <dbReference type="PROSITE-ProRule" id="PRU01016"/>
    </source>
</evidence>
<dbReference type="Gene3D" id="3.90.120.10">
    <property type="entry name" value="DNA Methylase, subunit A, domain 2"/>
    <property type="match status" value="1"/>
</dbReference>
<dbReference type="InterPro" id="IPR050750">
    <property type="entry name" value="C5-MTase"/>
</dbReference>
<dbReference type="EMBL" id="JAUDCL010000037">
    <property type="protein sequence ID" value="MDM8202385.1"/>
    <property type="molecule type" value="Genomic_DNA"/>
</dbReference>
<keyword evidence="2 5" id="KW-0808">Transferase</keyword>
<dbReference type="EC" id="2.1.1.37" evidence="7"/>
<dbReference type="GO" id="GO:0032259">
    <property type="term" value="P:methylation"/>
    <property type="evidence" value="ECO:0007669"/>
    <property type="project" value="UniProtKB-KW"/>
</dbReference>
<reference evidence="8 9" key="3">
    <citation type="submission" date="2023-06" db="EMBL/GenBank/DDBJ databases">
        <authorList>
            <person name="Zeman M."/>
            <person name="Kubasova T."/>
            <person name="Jahodarova E."/>
            <person name="Nykrynova M."/>
            <person name="Rychlik I."/>
        </authorList>
    </citation>
    <scope>NUCLEOTIDE SEQUENCE [LARGE SCALE GENOMIC DNA]</scope>
    <source>
        <strain evidence="8 9">ET340</strain>
    </source>
</reference>
<dbReference type="PANTHER" id="PTHR46098:SF1">
    <property type="entry name" value="TRNA (CYTOSINE(38)-C(5))-METHYLTRANSFERASE"/>
    <property type="match status" value="1"/>
</dbReference>
<evidence type="ECO:0000256" key="6">
    <source>
        <dbReference type="RuleBase" id="RU000416"/>
    </source>
</evidence>
<comment type="catalytic activity">
    <reaction evidence="7">
        <text>a 2'-deoxycytidine in DNA + S-adenosyl-L-methionine = a 5-methyl-2'-deoxycytidine in DNA + S-adenosyl-L-homocysteine + H(+)</text>
        <dbReference type="Rhea" id="RHEA:13681"/>
        <dbReference type="Rhea" id="RHEA-COMP:11369"/>
        <dbReference type="Rhea" id="RHEA-COMP:11370"/>
        <dbReference type="ChEBI" id="CHEBI:15378"/>
        <dbReference type="ChEBI" id="CHEBI:57856"/>
        <dbReference type="ChEBI" id="CHEBI:59789"/>
        <dbReference type="ChEBI" id="CHEBI:85452"/>
        <dbReference type="ChEBI" id="CHEBI:85454"/>
        <dbReference type="EC" id="2.1.1.37"/>
    </reaction>
</comment>